<feature type="transmembrane region" description="Helical" evidence="8">
    <location>
        <begin position="347"/>
        <end position="363"/>
    </location>
</feature>
<feature type="transmembrane region" description="Helical" evidence="8">
    <location>
        <begin position="215"/>
        <end position="238"/>
    </location>
</feature>
<feature type="transmembrane region" description="Helical" evidence="8">
    <location>
        <begin position="178"/>
        <end position="203"/>
    </location>
</feature>
<dbReference type="RefSeq" id="WP_146986561.1">
    <property type="nucleotide sequence ID" value="NZ_VITY01000004.1"/>
</dbReference>
<feature type="transmembrane region" description="Helical" evidence="8">
    <location>
        <begin position="18"/>
        <end position="37"/>
    </location>
</feature>
<evidence type="ECO:0000256" key="8">
    <source>
        <dbReference type="SAM" id="Phobius"/>
    </source>
</evidence>
<evidence type="ECO:0000256" key="2">
    <source>
        <dbReference type="ARBA" id="ARBA00022475"/>
    </source>
</evidence>
<comment type="subcellular location">
    <subcellularLocation>
        <location evidence="1">Cell membrane</location>
        <topology evidence="1">Multi-pass membrane protein</topology>
    </subcellularLocation>
</comment>
<proteinExistence type="inferred from homology"/>
<comment type="similarity">
    <text evidence="7">Belongs to the glycosyltransferase 87 family.</text>
</comment>
<keyword evidence="3" id="KW-0808">Transferase</keyword>
<feature type="transmembrane region" description="Helical" evidence="8">
    <location>
        <begin position="258"/>
        <end position="291"/>
    </location>
</feature>
<evidence type="ECO:0000256" key="3">
    <source>
        <dbReference type="ARBA" id="ARBA00022679"/>
    </source>
</evidence>
<protein>
    <submittedName>
        <fullName evidence="9">Uncharacterized protein DUF2029</fullName>
    </submittedName>
</protein>
<evidence type="ECO:0000313" key="10">
    <source>
        <dbReference type="Proteomes" id="UP000321304"/>
    </source>
</evidence>
<evidence type="ECO:0000256" key="1">
    <source>
        <dbReference type="ARBA" id="ARBA00004651"/>
    </source>
</evidence>
<feature type="transmembrane region" description="Helical" evidence="8">
    <location>
        <begin position="375"/>
        <end position="399"/>
    </location>
</feature>
<evidence type="ECO:0000256" key="5">
    <source>
        <dbReference type="ARBA" id="ARBA00022989"/>
    </source>
</evidence>
<keyword evidence="4 8" id="KW-0812">Transmembrane</keyword>
<keyword evidence="10" id="KW-1185">Reference proteome</keyword>
<dbReference type="OrthoDB" id="7679563at2"/>
<evidence type="ECO:0000256" key="4">
    <source>
        <dbReference type="ARBA" id="ARBA00022692"/>
    </source>
</evidence>
<evidence type="ECO:0000256" key="6">
    <source>
        <dbReference type="ARBA" id="ARBA00023136"/>
    </source>
</evidence>
<dbReference type="Proteomes" id="UP000321304">
    <property type="component" value="Unassembled WGS sequence"/>
</dbReference>
<dbReference type="EMBL" id="VITY01000004">
    <property type="protein sequence ID" value="TWC01355.1"/>
    <property type="molecule type" value="Genomic_DNA"/>
</dbReference>
<evidence type="ECO:0000313" key="9">
    <source>
        <dbReference type="EMBL" id="TWC01355.1"/>
    </source>
</evidence>
<feature type="transmembrane region" description="Helical" evidence="8">
    <location>
        <begin position="324"/>
        <end position="340"/>
    </location>
</feature>
<evidence type="ECO:0000256" key="7">
    <source>
        <dbReference type="ARBA" id="ARBA00024033"/>
    </source>
</evidence>
<reference evidence="9 10" key="1">
    <citation type="submission" date="2019-06" db="EMBL/GenBank/DDBJ databases">
        <title>Genomic Encyclopedia of Type Strains, Phase IV (KMG-V): Genome sequencing to study the core and pangenomes of soil and plant-associated prokaryotes.</title>
        <authorList>
            <person name="Whitman W."/>
        </authorList>
    </citation>
    <scope>NUCLEOTIDE SEQUENCE [LARGE SCALE GENOMIC DNA]</scope>
    <source>
        <strain evidence="9 10">BR 10355</strain>
    </source>
</reference>
<sequence length="417" mass="44466">MFATTLEAIRSTTSKRTAYVSGILALLAVAIAFKAVWLARVGLGHGRELVDFAAFYITAKLVWLGTVDQAYQFAKLIVIQREASGGHDGFMSWTYPPQFSLLLAPFALIPVGIAYLLFAASTLTLYLAVLRRLAGDNFVLVLIVFFPTIGITLACGQNGLLTAALIGMVCLFFQERPILAGTALGLMIIKPHLAIAFAVYAVLRRSWIVVMTAAAVVLISSAICTAVFGVEIWSAFLQSVRDSSVFLEHGNYPMHRMISIYAALRTAGLSASAAFVAQGAVAVLALAVVLIATYRPMPARERLGLVAIVSVCISPYAYDYDFLIFSVGLTLLLPALLASAREWERGIIYALPIPIGAFGYLQATQMASSHNGEQALSTFSIGGFAIIPLIALIVGIVLLRSSGTEAVSGSTVRCASA</sequence>
<keyword evidence="2" id="KW-1003">Cell membrane</keyword>
<gene>
    <name evidence="9" type="ORF">FBZ93_104635</name>
</gene>
<dbReference type="AlphaFoldDB" id="A0A560M3H2"/>
<comment type="caution">
    <text evidence="9">The sequence shown here is derived from an EMBL/GenBank/DDBJ whole genome shotgun (WGS) entry which is preliminary data.</text>
</comment>
<dbReference type="InterPro" id="IPR018584">
    <property type="entry name" value="GT87"/>
</dbReference>
<keyword evidence="6 8" id="KW-0472">Membrane</keyword>
<organism evidence="9 10">
    <name type="scientific">Bradyrhizobium macuxiense</name>
    <dbReference type="NCBI Taxonomy" id="1755647"/>
    <lineage>
        <taxon>Bacteria</taxon>
        <taxon>Pseudomonadati</taxon>
        <taxon>Pseudomonadota</taxon>
        <taxon>Alphaproteobacteria</taxon>
        <taxon>Hyphomicrobiales</taxon>
        <taxon>Nitrobacteraceae</taxon>
        <taxon>Bradyrhizobium</taxon>
    </lineage>
</organism>
<dbReference type="Pfam" id="PF09594">
    <property type="entry name" value="GT87"/>
    <property type="match status" value="1"/>
</dbReference>
<accession>A0A560M3H2</accession>
<feature type="transmembrane region" description="Helical" evidence="8">
    <location>
        <begin position="101"/>
        <end position="127"/>
    </location>
</feature>
<dbReference type="GO" id="GO:0005886">
    <property type="term" value="C:plasma membrane"/>
    <property type="evidence" value="ECO:0007669"/>
    <property type="project" value="UniProtKB-SubCell"/>
</dbReference>
<keyword evidence="5 8" id="KW-1133">Transmembrane helix</keyword>
<name>A0A560M3H2_9BRAD</name>
<dbReference type="GO" id="GO:0016758">
    <property type="term" value="F:hexosyltransferase activity"/>
    <property type="evidence" value="ECO:0007669"/>
    <property type="project" value="InterPro"/>
</dbReference>
<feature type="transmembrane region" description="Helical" evidence="8">
    <location>
        <begin position="303"/>
        <end position="318"/>
    </location>
</feature>
<feature type="transmembrane region" description="Helical" evidence="8">
    <location>
        <begin position="139"/>
        <end position="166"/>
    </location>
</feature>